<proteinExistence type="predicted"/>
<dbReference type="EMBL" id="MFQZ01000010">
    <property type="protein sequence ID" value="OGH87573.1"/>
    <property type="molecule type" value="Genomic_DNA"/>
</dbReference>
<gene>
    <name evidence="2" type="ORF">A3J93_03550</name>
</gene>
<reference evidence="2 3" key="1">
    <citation type="journal article" date="2016" name="Nat. Commun.">
        <title>Thousands of microbial genomes shed light on interconnected biogeochemical processes in an aquifer system.</title>
        <authorList>
            <person name="Anantharaman K."/>
            <person name="Brown C.T."/>
            <person name="Hug L.A."/>
            <person name="Sharon I."/>
            <person name="Castelle C.J."/>
            <person name="Probst A.J."/>
            <person name="Thomas B.C."/>
            <person name="Singh A."/>
            <person name="Wilkins M.J."/>
            <person name="Karaoz U."/>
            <person name="Brodie E.L."/>
            <person name="Williams K.H."/>
            <person name="Hubbard S.S."/>
            <person name="Banfield J.F."/>
        </authorList>
    </citation>
    <scope>NUCLEOTIDE SEQUENCE [LARGE SCALE GENOMIC DNA]</scope>
</reference>
<feature type="region of interest" description="Disordered" evidence="1">
    <location>
        <begin position="252"/>
        <end position="274"/>
    </location>
</feature>
<name>A0A1F6NV36_9BACT</name>
<dbReference type="AlphaFoldDB" id="A0A1F6NV36"/>
<evidence type="ECO:0000313" key="2">
    <source>
        <dbReference type="EMBL" id="OGH87573.1"/>
    </source>
</evidence>
<sequence>MGTVSSLEQYRQKIESEGANSQPPKKELGKVWRNVLGDARFNYVDRQYGAKRFTAGDVDKIFHLINAEVGEKEDEVSDEVVNDIKADKTAVALAKGQDCTSSIASEVKGLRELWQFFVRMANASSITGGEYSAAKMFMVDDASVGRLKQMNQIDFKGQPLNSSAINVDTANAGAQYYFVLDNDEGKNVKEIFEKHGHNISENKNGPGFQAEMGRVRFAFLYVEMDKDLEEDVANEKGEKSVMVGGEKKKIETAKKDGAANDNEEISEEKVARAA</sequence>
<dbReference type="Proteomes" id="UP000177907">
    <property type="component" value="Unassembled WGS sequence"/>
</dbReference>
<protein>
    <submittedName>
        <fullName evidence="2">Uncharacterized protein</fullName>
    </submittedName>
</protein>
<accession>A0A1F6NV36</accession>
<evidence type="ECO:0000313" key="3">
    <source>
        <dbReference type="Proteomes" id="UP000177907"/>
    </source>
</evidence>
<comment type="caution">
    <text evidence="2">The sequence shown here is derived from an EMBL/GenBank/DDBJ whole genome shotgun (WGS) entry which is preliminary data.</text>
</comment>
<evidence type="ECO:0000256" key="1">
    <source>
        <dbReference type="SAM" id="MobiDB-lite"/>
    </source>
</evidence>
<organism evidence="2 3">
    <name type="scientific">Candidatus Magasanikbacteria bacterium RIFOXYC2_FULL_42_28</name>
    <dbReference type="NCBI Taxonomy" id="1798704"/>
    <lineage>
        <taxon>Bacteria</taxon>
        <taxon>Candidatus Magasanikiibacteriota</taxon>
    </lineage>
</organism>
<dbReference type="STRING" id="1798704.A3J93_03550"/>